<evidence type="ECO:0000313" key="2">
    <source>
        <dbReference type="Proteomes" id="UP001501821"/>
    </source>
</evidence>
<dbReference type="SUPFAM" id="SSF51905">
    <property type="entry name" value="FAD/NAD(P)-binding domain"/>
    <property type="match status" value="1"/>
</dbReference>
<dbReference type="Gene3D" id="3.90.660.50">
    <property type="match status" value="1"/>
</dbReference>
<dbReference type="Pfam" id="PF13450">
    <property type="entry name" value="NAD_binding_8"/>
    <property type="match status" value="1"/>
</dbReference>
<dbReference type="EMBL" id="BAABAH010000004">
    <property type="protein sequence ID" value="GAA3814977.1"/>
    <property type="molecule type" value="Genomic_DNA"/>
</dbReference>
<dbReference type="Gene3D" id="3.50.50.60">
    <property type="entry name" value="FAD/NAD(P)-binding domain"/>
    <property type="match status" value="2"/>
</dbReference>
<accession>A0ABP7ICG2</accession>
<keyword evidence="2" id="KW-1185">Reference proteome</keyword>
<organism evidence="1 2">
    <name type="scientific">Nocardioides panacisoli</name>
    <dbReference type="NCBI Taxonomy" id="627624"/>
    <lineage>
        <taxon>Bacteria</taxon>
        <taxon>Bacillati</taxon>
        <taxon>Actinomycetota</taxon>
        <taxon>Actinomycetes</taxon>
        <taxon>Propionibacteriales</taxon>
        <taxon>Nocardioidaceae</taxon>
        <taxon>Nocardioides</taxon>
    </lineage>
</organism>
<reference evidence="2" key="1">
    <citation type="journal article" date="2019" name="Int. J. Syst. Evol. Microbiol.">
        <title>The Global Catalogue of Microorganisms (GCM) 10K type strain sequencing project: providing services to taxonomists for standard genome sequencing and annotation.</title>
        <authorList>
            <consortium name="The Broad Institute Genomics Platform"/>
            <consortium name="The Broad Institute Genome Sequencing Center for Infectious Disease"/>
            <person name="Wu L."/>
            <person name="Ma J."/>
        </authorList>
    </citation>
    <scope>NUCLEOTIDE SEQUENCE [LARGE SCALE GENOMIC DNA]</scope>
    <source>
        <strain evidence="2">JCM 16953</strain>
    </source>
</reference>
<protein>
    <submittedName>
        <fullName evidence="1">NAD(P)/FAD-dependent oxidoreductase</fullName>
    </submittedName>
</protein>
<name>A0ABP7ICG2_9ACTN</name>
<dbReference type="InterPro" id="IPR036188">
    <property type="entry name" value="FAD/NAD-bd_sf"/>
</dbReference>
<proteinExistence type="predicted"/>
<dbReference type="PANTHER" id="PTHR10668:SF105">
    <property type="entry name" value="DEHYDROGENASE-RELATED"/>
    <property type="match status" value="1"/>
</dbReference>
<evidence type="ECO:0000313" key="1">
    <source>
        <dbReference type="EMBL" id="GAA3814977.1"/>
    </source>
</evidence>
<dbReference type="PANTHER" id="PTHR10668">
    <property type="entry name" value="PHYTOENE DEHYDROGENASE"/>
    <property type="match status" value="1"/>
</dbReference>
<dbReference type="Proteomes" id="UP001501821">
    <property type="component" value="Unassembled WGS sequence"/>
</dbReference>
<dbReference type="RefSeq" id="WP_344774188.1">
    <property type="nucleotide sequence ID" value="NZ_BAABAH010000004.1"/>
</dbReference>
<gene>
    <name evidence="1" type="ORF">GCM10022242_16370</name>
</gene>
<comment type="caution">
    <text evidence="1">The sequence shown here is derived from an EMBL/GenBank/DDBJ whole genome shotgun (WGS) entry which is preliminary data.</text>
</comment>
<sequence>MTSAIVVGSGPNGLAAAIRLAQEGLDVTVLEAHERPGGGTRTSERTLPGVLHDDCAAFHPTGVVSPYLSTLGLDRFGLEWLWPELDLVHPLDDGRGGVLSRDMALTVASLGPDGEAWRRLFGPLTRRFDGLIEDIFRPIVHVPEHPLALTGFGMRALLPATWTARRWDDEPARALFTGAASHLFGRLDTPLSASVGLMLIAAGHRAGWPVAKGGTQAISDAMIGLLTEVGGKVRTGVPVTSLDQLHDLDGRAPDVVLLDTAPDAVVRILGDRLPGRVRRAYRRFRYGPAVFKVDLAIDGDVPWTNADARRAGTLHLGGTSTEIAAAEAAVVRGEMPERPFVLVGQQYLADPSRSSAAANPLWAYAHVPHGYGGDATEHVVRQIERFAPGFRDRILATATRGPADLEAYNANYVGGDISAGANTARQIALRPRATLAPYATGVEGVYLCSSSTPPGGGVHGMCGFNAAETALRKL</sequence>